<dbReference type="GO" id="GO:0004190">
    <property type="term" value="F:aspartic-type endopeptidase activity"/>
    <property type="evidence" value="ECO:0007669"/>
    <property type="project" value="InterPro"/>
</dbReference>
<evidence type="ECO:0000313" key="3">
    <source>
        <dbReference type="EMBL" id="MBZ4195492.1"/>
    </source>
</evidence>
<proteinExistence type="inferred from homology"/>
<feature type="transmembrane region" description="Helical" evidence="2">
    <location>
        <begin position="183"/>
        <end position="202"/>
    </location>
</feature>
<evidence type="ECO:0000313" key="4">
    <source>
        <dbReference type="Proteomes" id="UP000772186"/>
    </source>
</evidence>
<name>A0A953NCT0_9MOLU</name>
<dbReference type="InterPro" id="IPR001872">
    <property type="entry name" value="Peptidase_A8"/>
</dbReference>
<keyword evidence="2" id="KW-0812">Transmembrane</keyword>
<keyword evidence="2" id="KW-0472">Membrane</keyword>
<accession>A0A953NCT0</accession>
<gene>
    <name evidence="3" type="ORF">LAD73_02055</name>
</gene>
<evidence type="ECO:0000256" key="1">
    <source>
        <dbReference type="RuleBase" id="RU004181"/>
    </source>
</evidence>
<dbReference type="GO" id="GO:0016020">
    <property type="term" value="C:membrane"/>
    <property type="evidence" value="ECO:0007669"/>
    <property type="project" value="InterPro"/>
</dbReference>
<dbReference type="PRINTS" id="PR00781">
    <property type="entry name" value="LIPOSIGPTASE"/>
</dbReference>
<keyword evidence="4" id="KW-1185">Reference proteome</keyword>
<evidence type="ECO:0000256" key="2">
    <source>
        <dbReference type="SAM" id="Phobius"/>
    </source>
</evidence>
<dbReference type="EMBL" id="JAIQBY010000019">
    <property type="protein sequence ID" value="MBZ4195492.1"/>
    <property type="molecule type" value="Genomic_DNA"/>
</dbReference>
<dbReference type="RefSeq" id="WP_205517119.1">
    <property type="nucleotide sequence ID" value="NZ_CP070479.1"/>
</dbReference>
<sequence>MTNKINSNPTFYQRLKIFFRKKVNDVKNNWVDYLIKYVVFIGFFVILLFIDQFTKEFLFKKIDDPSSPSGFRGDTSYLYDYGFIGFRSVEHHGVTVIRNEITTEWGFGFIHFISILLVFIIIFVPLFTNNYVYILIASTMLAGDLGNFIDRIRFNNTVKDIIYSPFIEKWIGRNIGTFNFADTYIISSIFCLVFYIFVRSFLLTSREDMQEDNVINDLLVDPYIIESTKNQKRNI</sequence>
<dbReference type="AlphaFoldDB" id="A0A953NCT0"/>
<comment type="caution">
    <text evidence="3">The sequence shown here is derived from an EMBL/GenBank/DDBJ whole genome shotgun (WGS) entry which is preliminary data.</text>
</comment>
<dbReference type="GO" id="GO:0006508">
    <property type="term" value="P:proteolysis"/>
    <property type="evidence" value="ECO:0007669"/>
    <property type="project" value="InterPro"/>
</dbReference>
<reference evidence="3 4" key="1">
    <citation type="submission" date="2021-09" db="EMBL/GenBank/DDBJ databases">
        <title>WGS of Mycoplasma sp. Zaradi2 strains.</title>
        <authorList>
            <person name="Spergser J."/>
        </authorList>
    </citation>
    <scope>NUCLEOTIDE SEQUENCE [LARGE SCALE GENOMIC DNA]</scope>
    <source>
        <strain evidence="3 4">1331</strain>
    </source>
</reference>
<organism evidence="3 4">
    <name type="scientific">Mycoplasma tauri</name>
    <dbReference type="NCBI Taxonomy" id="547987"/>
    <lineage>
        <taxon>Bacteria</taxon>
        <taxon>Bacillati</taxon>
        <taxon>Mycoplasmatota</taxon>
        <taxon>Mollicutes</taxon>
        <taxon>Mycoplasmataceae</taxon>
        <taxon>Mycoplasma</taxon>
    </lineage>
</organism>
<dbReference type="Proteomes" id="UP000772186">
    <property type="component" value="Unassembled WGS sequence"/>
</dbReference>
<keyword evidence="2" id="KW-1133">Transmembrane helix</keyword>
<feature type="transmembrane region" description="Helical" evidence="2">
    <location>
        <begin position="105"/>
        <end position="125"/>
    </location>
</feature>
<protein>
    <submittedName>
        <fullName evidence="3">Signal peptidase II</fullName>
    </submittedName>
</protein>
<feature type="transmembrane region" description="Helical" evidence="2">
    <location>
        <begin position="33"/>
        <end position="50"/>
    </location>
</feature>
<dbReference type="Pfam" id="PF01252">
    <property type="entry name" value="Peptidase_A8"/>
    <property type="match status" value="1"/>
</dbReference>
<comment type="similarity">
    <text evidence="1">Belongs to the peptidase A8 family.</text>
</comment>